<dbReference type="GO" id="GO:0005886">
    <property type="term" value="C:plasma membrane"/>
    <property type="evidence" value="ECO:0007669"/>
    <property type="project" value="TreeGrafter"/>
</dbReference>
<dbReference type="PROSITE" id="PS50850">
    <property type="entry name" value="MFS"/>
    <property type="match status" value="1"/>
</dbReference>
<feature type="transmembrane region" description="Helical" evidence="7">
    <location>
        <begin position="162"/>
        <end position="184"/>
    </location>
</feature>
<feature type="transmembrane region" description="Helical" evidence="7">
    <location>
        <begin position="428"/>
        <end position="447"/>
    </location>
</feature>
<proteinExistence type="predicted"/>
<feature type="domain" description="Major facilitator superfamily (MFS) profile" evidence="8">
    <location>
        <begin position="71"/>
        <end position="518"/>
    </location>
</feature>
<comment type="subcellular location">
    <subcellularLocation>
        <location evidence="1">Membrane</location>
        <topology evidence="1">Multi-pass membrane protein</topology>
    </subcellularLocation>
</comment>
<dbReference type="InterPro" id="IPR036259">
    <property type="entry name" value="MFS_trans_sf"/>
</dbReference>
<feature type="transmembrane region" description="Helical" evidence="7">
    <location>
        <begin position="266"/>
        <end position="286"/>
    </location>
</feature>
<feature type="transmembrane region" description="Helical" evidence="7">
    <location>
        <begin position="138"/>
        <end position="156"/>
    </location>
</feature>
<evidence type="ECO:0000313" key="10">
    <source>
        <dbReference type="Proteomes" id="UP000813461"/>
    </source>
</evidence>
<evidence type="ECO:0000256" key="3">
    <source>
        <dbReference type="ARBA" id="ARBA00022692"/>
    </source>
</evidence>
<feature type="transmembrane region" description="Helical" evidence="7">
    <location>
        <begin position="196"/>
        <end position="217"/>
    </location>
</feature>
<sequence>MFSQLYTVNKMQDTPRPMRPSHDVEKHDNDITHLERVTSHTPPSEVEKAQRLTPTASNGPVVHEKMNGRLFMTLTCMSFLWIGSQIPLYLFGSVLPLIYQDIGGVDRYVWFVVGYLIPNAALCPFVGALSDLFGRQKVAIVGQVTLIVGPIITATANTMNVAIAGQVFSGIGAGLNELIALAGTGEVVPVKDRGKYVGLVVFTILPFCPSVLYAQMIAKSSNWRYNGIFVGVWNFVGLLLCIFAYKDPSRLTEDYTARHVLKQVDYIGGFLSTVGVTCFMMGLQWGASQYPWGSAHNLAPLIIGIVFIVAFFVWEFYAPYPMVPRALFSKAKKTMVVILLITFLSGGNYFVLLLFWPTQVYNVYGDDPVGIGIRSLPIGFGIIGGAVICLLLIPITKGRIRALMIFFTGMMTACTGAVAVSNPHNLNAVYAIVTFASIGVGGVIIPSSIIAQIACPDELIATITAITLSIRYIGGAIGFAVYSNLFFRKVTSSLTDIVATKTLALGGIINPLTPEGLATIAHVTELIGNARFAEIKEIMATSPVVLQRNAYPVIIANAQEAFALAYRWPYYISIAFGGVCFILSFFVGDIGSLLTAQVAAPV</sequence>
<accession>A0A8K0R6E7</accession>
<organism evidence="9 10">
    <name type="scientific">Paraphoma chrysanthemicola</name>
    <dbReference type="NCBI Taxonomy" id="798071"/>
    <lineage>
        <taxon>Eukaryota</taxon>
        <taxon>Fungi</taxon>
        <taxon>Dikarya</taxon>
        <taxon>Ascomycota</taxon>
        <taxon>Pezizomycotina</taxon>
        <taxon>Dothideomycetes</taxon>
        <taxon>Pleosporomycetidae</taxon>
        <taxon>Pleosporales</taxon>
        <taxon>Pleosporineae</taxon>
        <taxon>Phaeosphaeriaceae</taxon>
        <taxon>Paraphoma</taxon>
    </lineage>
</organism>
<reference evidence="9" key="1">
    <citation type="journal article" date="2021" name="Nat. Commun.">
        <title>Genetic determinants of endophytism in the Arabidopsis root mycobiome.</title>
        <authorList>
            <person name="Mesny F."/>
            <person name="Miyauchi S."/>
            <person name="Thiergart T."/>
            <person name="Pickel B."/>
            <person name="Atanasova L."/>
            <person name="Karlsson M."/>
            <person name="Huettel B."/>
            <person name="Barry K.W."/>
            <person name="Haridas S."/>
            <person name="Chen C."/>
            <person name="Bauer D."/>
            <person name="Andreopoulos W."/>
            <person name="Pangilinan J."/>
            <person name="LaButti K."/>
            <person name="Riley R."/>
            <person name="Lipzen A."/>
            <person name="Clum A."/>
            <person name="Drula E."/>
            <person name="Henrissat B."/>
            <person name="Kohler A."/>
            <person name="Grigoriev I.V."/>
            <person name="Martin F.M."/>
            <person name="Hacquard S."/>
        </authorList>
    </citation>
    <scope>NUCLEOTIDE SEQUENCE</scope>
    <source>
        <strain evidence="9">MPI-SDFR-AT-0120</strain>
    </source>
</reference>
<evidence type="ECO:0000256" key="2">
    <source>
        <dbReference type="ARBA" id="ARBA00022448"/>
    </source>
</evidence>
<dbReference type="GO" id="GO:0022857">
    <property type="term" value="F:transmembrane transporter activity"/>
    <property type="evidence" value="ECO:0007669"/>
    <property type="project" value="InterPro"/>
</dbReference>
<gene>
    <name evidence="9" type="ORF">FB567DRAFT_317497</name>
</gene>
<dbReference type="Gene3D" id="1.20.1250.20">
    <property type="entry name" value="MFS general substrate transporter like domains"/>
    <property type="match status" value="1"/>
</dbReference>
<feature type="transmembrane region" description="Helical" evidence="7">
    <location>
        <begin position="376"/>
        <end position="395"/>
    </location>
</feature>
<dbReference type="Pfam" id="PF06609">
    <property type="entry name" value="TRI12"/>
    <property type="match status" value="1"/>
</dbReference>
<dbReference type="InterPro" id="IPR020846">
    <property type="entry name" value="MFS_dom"/>
</dbReference>
<comment type="caution">
    <text evidence="9">The sequence shown here is derived from an EMBL/GenBank/DDBJ whole genome shotgun (WGS) entry which is preliminary data.</text>
</comment>
<keyword evidence="10" id="KW-1185">Reference proteome</keyword>
<evidence type="ECO:0000313" key="9">
    <source>
        <dbReference type="EMBL" id="KAH7088754.1"/>
    </source>
</evidence>
<dbReference type="OrthoDB" id="4161376at2759"/>
<feature type="transmembrane region" description="Helical" evidence="7">
    <location>
        <begin position="568"/>
        <end position="587"/>
    </location>
</feature>
<dbReference type="SUPFAM" id="SSF103473">
    <property type="entry name" value="MFS general substrate transporter"/>
    <property type="match status" value="1"/>
</dbReference>
<feature type="transmembrane region" description="Helical" evidence="7">
    <location>
        <begin position="459"/>
        <end position="482"/>
    </location>
</feature>
<dbReference type="AlphaFoldDB" id="A0A8K0R6E7"/>
<keyword evidence="2" id="KW-0813">Transport</keyword>
<feature type="region of interest" description="Disordered" evidence="6">
    <location>
        <begin position="37"/>
        <end position="60"/>
    </location>
</feature>
<dbReference type="Proteomes" id="UP000813461">
    <property type="component" value="Unassembled WGS sequence"/>
</dbReference>
<evidence type="ECO:0000256" key="1">
    <source>
        <dbReference type="ARBA" id="ARBA00004141"/>
    </source>
</evidence>
<feature type="transmembrane region" description="Helical" evidence="7">
    <location>
        <begin position="223"/>
        <end position="245"/>
    </location>
</feature>
<evidence type="ECO:0000256" key="4">
    <source>
        <dbReference type="ARBA" id="ARBA00022989"/>
    </source>
</evidence>
<feature type="transmembrane region" description="Helical" evidence="7">
    <location>
        <begin position="108"/>
        <end position="126"/>
    </location>
</feature>
<name>A0A8K0R6E7_9PLEO</name>
<dbReference type="PANTHER" id="PTHR23501">
    <property type="entry name" value="MAJOR FACILITATOR SUPERFAMILY"/>
    <property type="match status" value="1"/>
</dbReference>
<evidence type="ECO:0000256" key="5">
    <source>
        <dbReference type="ARBA" id="ARBA00023136"/>
    </source>
</evidence>
<keyword evidence="3 7" id="KW-0812">Transmembrane</keyword>
<evidence type="ECO:0000259" key="8">
    <source>
        <dbReference type="PROSITE" id="PS50850"/>
    </source>
</evidence>
<dbReference type="InterPro" id="IPR010573">
    <property type="entry name" value="MFS_Str1/Tri12-like"/>
</dbReference>
<evidence type="ECO:0000256" key="6">
    <source>
        <dbReference type="SAM" id="MobiDB-lite"/>
    </source>
</evidence>
<evidence type="ECO:0000256" key="7">
    <source>
        <dbReference type="SAM" id="Phobius"/>
    </source>
</evidence>
<protein>
    <submittedName>
        <fullName evidence="9">Major facilitator superfamily domain-containing protein</fullName>
    </submittedName>
</protein>
<dbReference type="PANTHER" id="PTHR23501:SF109">
    <property type="entry name" value="MAJOR FACILITATOR SUPERFAMILY (MFS) PROFILE DOMAIN-CONTAINING PROTEIN-RELATED"/>
    <property type="match status" value="1"/>
</dbReference>
<feature type="transmembrane region" description="Helical" evidence="7">
    <location>
        <begin position="337"/>
        <end position="356"/>
    </location>
</feature>
<feature type="transmembrane region" description="Helical" evidence="7">
    <location>
        <begin position="402"/>
        <end position="422"/>
    </location>
</feature>
<keyword evidence="4 7" id="KW-1133">Transmembrane helix</keyword>
<feature type="transmembrane region" description="Helical" evidence="7">
    <location>
        <begin position="298"/>
        <end position="317"/>
    </location>
</feature>
<feature type="transmembrane region" description="Helical" evidence="7">
    <location>
        <begin position="70"/>
        <end position="88"/>
    </location>
</feature>
<dbReference type="EMBL" id="JAGMVJ010000007">
    <property type="protein sequence ID" value="KAH7088754.1"/>
    <property type="molecule type" value="Genomic_DNA"/>
</dbReference>
<keyword evidence="5 7" id="KW-0472">Membrane</keyword>